<accession>A0ABQ9EPH6</accession>
<gene>
    <name evidence="6" type="ORF">KUTeg_015840</name>
</gene>
<evidence type="ECO:0000256" key="4">
    <source>
        <dbReference type="ARBA" id="ARBA00025338"/>
    </source>
</evidence>
<dbReference type="Proteomes" id="UP001217089">
    <property type="component" value="Unassembled WGS sequence"/>
</dbReference>
<comment type="function">
    <text evidence="4">Involved in peroxisome biosynthesis and integrity. Assembles membrane vesicles before the matrix proteins are translocated. As a docking factor for PEX19, is necessary for the import of peroxisomal membrane proteins in the peroxisomes.</text>
</comment>
<evidence type="ECO:0000256" key="2">
    <source>
        <dbReference type="ARBA" id="ARBA00014294"/>
    </source>
</evidence>
<evidence type="ECO:0000256" key="3">
    <source>
        <dbReference type="ARBA" id="ARBA00022593"/>
    </source>
</evidence>
<sequence>MGIKELSALIHSAVEREIGSYSLKEKLSVHNIQAITDQIRHRIESSPEISDLTSPTIVLSKYMLPPEVSPKVTDTPAEQMYQKLLSETRDVIDSFHEIGIPLAKLVPVVNGLIFKLCSDAPNPLIQ</sequence>
<evidence type="ECO:0000256" key="1">
    <source>
        <dbReference type="ARBA" id="ARBA00011494"/>
    </source>
</evidence>
<dbReference type="Pfam" id="PF04882">
    <property type="entry name" value="Peroxin-3"/>
    <property type="match status" value="1"/>
</dbReference>
<evidence type="ECO:0000313" key="6">
    <source>
        <dbReference type="EMBL" id="KAJ8305295.1"/>
    </source>
</evidence>
<evidence type="ECO:0000256" key="5">
    <source>
        <dbReference type="ARBA" id="ARBA00029630"/>
    </source>
</evidence>
<comment type="caution">
    <text evidence="6">The sequence shown here is derived from an EMBL/GenBank/DDBJ whole genome shotgun (WGS) entry which is preliminary data.</text>
</comment>
<evidence type="ECO:0000313" key="7">
    <source>
        <dbReference type="Proteomes" id="UP001217089"/>
    </source>
</evidence>
<dbReference type="EMBL" id="JARBDR010000813">
    <property type="protein sequence ID" value="KAJ8305295.1"/>
    <property type="molecule type" value="Genomic_DNA"/>
</dbReference>
<feature type="non-terminal residue" evidence="6">
    <location>
        <position position="126"/>
    </location>
</feature>
<dbReference type="PANTHER" id="PTHR28080">
    <property type="entry name" value="PEROXISOMAL BIOGENESIS FACTOR 3"/>
    <property type="match status" value="1"/>
</dbReference>
<proteinExistence type="predicted"/>
<comment type="subunit">
    <text evidence="1">Interacts with PEX19.</text>
</comment>
<keyword evidence="7" id="KW-1185">Reference proteome</keyword>
<reference evidence="6 7" key="1">
    <citation type="submission" date="2022-12" db="EMBL/GenBank/DDBJ databases">
        <title>Chromosome-level genome of Tegillarca granosa.</title>
        <authorList>
            <person name="Kim J."/>
        </authorList>
    </citation>
    <scope>NUCLEOTIDE SEQUENCE [LARGE SCALE GENOMIC DNA]</scope>
    <source>
        <strain evidence="6">Teg-2019</strain>
        <tissue evidence="6">Adductor muscle</tissue>
    </source>
</reference>
<organism evidence="6 7">
    <name type="scientific">Tegillarca granosa</name>
    <name type="common">Malaysian cockle</name>
    <name type="synonym">Anadara granosa</name>
    <dbReference type="NCBI Taxonomy" id="220873"/>
    <lineage>
        <taxon>Eukaryota</taxon>
        <taxon>Metazoa</taxon>
        <taxon>Spiralia</taxon>
        <taxon>Lophotrochozoa</taxon>
        <taxon>Mollusca</taxon>
        <taxon>Bivalvia</taxon>
        <taxon>Autobranchia</taxon>
        <taxon>Pteriomorphia</taxon>
        <taxon>Arcoida</taxon>
        <taxon>Arcoidea</taxon>
        <taxon>Arcidae</taxon>
        <taxon>Tegillarca</taxon>
    </lineage>
</organism>
<dbReference type="PANTHER" id="PTHR28080:SF1">
    <property type="entry name" value="PEROXISOMAL BIOGENESIS FACTOR 3"/>
    <property type="match status" value="1"/>
</dbReference>
<protein>
    <recommendedName>
        <fullName evidence="2">Peroxisomal biogenesis factor 3</fullName>
    </recommendedName>
    <alternativeName>
        <fullName evidence="5">Peroxisomal assembly protein PEX3</fullName>
    </alternativeName>
</protein>
<dbReference type="InterPro" id="IPR006966">
    <property type="entry name" value="Peroxin-3"/>
</dbReference>
<name>A0ABQ9EPH6_TEGGR</name>
<keyword evidence="3" id="KW-0962">Peroxisome biogenesis</keyword>